<keyword evidence="2 5" id="KW-0812">Transmembrane</keyword>
<gene>
    <name evidence="7" type="ORF">A9179_16420</name>
</gene>
<evidence type="ECO:0000256" key="3">
    <source>
        <dbReference type="ARBA" id="ARBA00022989"/>
    </source>
</evidence>
<evidence type="ECO:0000259" key="6">
    <source>
        <dbReference type="Pfam" id="PF06271"/>
    </source>
</evidence>
<keyword evidence="4 5" id="KW-0472">Membrane</keyword>
<keyword evidence="3 5" id="KW-1133">Transmembrane helix</keyword>
<dbReference type="RefSeq" id="WP_187807342.1">
    <property type="nucleotide sequence ID" value="NZ_LZEU01000001.1"/>
</dbReference>
<accession>A0ABR7S2R0</accession>
<dbReference type="PANTHER" id="PTHR38480">
    <property type="entry name" value="SLR0254 PROTEIN"/>
    <property type="match status" value="1"/>
</dbReference>
<feature type="domain" description="RDD" evidence="6">
    <location>
        <begin position="35"/>
        <end position="143"/>
    </location>
</feature>
<feature type="transmembrane region" description="Helical" evidence="5">
    <location>
        <begin position="72"/>
        <end position="92"/>
    </location>
</feature>
<dbReference type="Pfam" id="PF06271">
    <property type="entry name" value="RDD"/>
    <property type="match status" value="1"/>
</dbReference>
<dbReference type="EMBL" id="LZEU01000001">
    <property type="protein sequence ID" value="MBC9251856.1"/>
    <property type="molecule type" value="Genomic_DNA"/>
</dbReference>
<keyword evidence="8" id="KW-1185">Reference proteome</keyword>
<comment type="caution">
    <text evidence="7">The sequence shown here is derived from an EMBL/GenBank/DDBJ whole genome shotgun (WGS) entry which is preliminary data.</text>
</comment>
<organism evidence="7 8">
    <name type="scientific">Aquipseudomonas alcaligenes</name>
    <name type="common">Pseudomonas alcaligenes</name>
    <dbReference type="NCBI Taxonomy" id="43263"/>
    <lineage>
        <taxon>Bacteria</taxon>
        <taxon>Pseudomonadati</taxon>
        <taxon>Pseudomonadota</taxon>
        <taxon>Gammaproteobacteria</taxon>
        <taxon>Pseudomonadales</taxon>
        <taxon>Pseudomonadaceae</taxon>
        <taxon>Aquipseudomonas</taxon>
    </lineage>
</organism>
<evidence type="ECO:0000256" key="5">
    <source>
        <dbReference type="SAM" id="Phobius"/>
    </source>
</evidence>
<evidence type="ECO:0000313" key="8">
    <source>
        <dbReference type="Proteomes" id="UP000744555"/>
    </source>
</evidence>
<dbReference type="PANTHER" id="PTHR38480:SF1">
    <property type="entry name" value="SLR0254 PROTEIN"/>
    <property type="match status" value="1"/>
</dbReference>
<dbReference type="Proteomes" id="UP000744555">
    <property type="component" value="Unassembled WGS sequence"/>
</dbReference>
<evidence type="ECO:0000256" key="2">
    <source>
        <dbReference type="ARBA" id="ARBA00022692"/>
    </source>
</evidence>
<reference evidence="7 8" key="1">
    <citation type="submission" date="2016-06" db="EMBL/GenBank/DDBJ databases">
        <authorList>
            <person name="Ramos C."/>
            <person name="Pintado A."/>
            <person name="Crespo-Gomez J.I."/>
        </authorList>
    </citation>
    <scope>NUCLEOTIDE SEQUENCE [LARGE SCALE GENOMIC DNA]</scope>
    <source>
        <strain evidence="7 8">AVO110</strain>
    </source>
</reference>
<evidence type="ECO:0000256" key="1">
    <source>
        <dbReference type="ARBA" id="ARBA00004141"/>
    </source>
</evidence>
<comment type="subcellular location">
    <subcellularLocation>
        <location evidence="1">Membrane</location>
        <topology evidence="1">Multi-pass membrane protein</topology>
    </subcellularLocation>
</comment>
<dbReference type="InterPro" id="IPR010432">
    <property type="entry name" value="RDD"/>
</dbReference>
<name>A0ABR7S2R0_AQUAC</name>
<proteinExistence type="predicted"/>
<evidence type="ECO:0000313" key="7">
    <source>
        <dbReference type="EMBL" id="MBC9251856.1"/>
    </source>
</evidence>
<protein>
    <recommendedName>
        <fullName evidence="6">RDD domain-containing protein</fullName>
    </recommendedName>
</protein>
<evidence type="ECO:0000256" key="4">
    <source>
        <dbReference type="ARBA" id="ARBA00023136"/>
    </source>
</evidence>
<sequence length="240" mass="25802">MQPTQPASTTLPAVLLDTRYQVETPEGIDLALHPAGLMVRALAFAIDLLIRGAILLLAALVMALLGQFGVGLATILFFLINWWYPVLFEVLYQGRTPGKKFMGLRVVHDDGTPVGWGSSLTRNLLRFVDCLPAGYCLGALSCLCSPAFKRLGDLAAGTLVVYRDEDNQRPALPEADAERAPFTLSLAEQRAILGFAERQGGLSAARRSELASILAAPLECLPEQAEARLNSIARGLLGST</sequence>
<feature type="transmembrane region" description="Helical" evidence="5">
    <location>
        <begin position="48"/>
        <end position="66"/>
    </location>
</feature>